<dbReference type="GO" id="GO:0006508">
    <property type="term" value="P:proteolysis"/>
    <property type="evidence" value="ECO:0007669"/>
    <property type="project" value="InterPro"/>
</dbReference>
<dbReference type="Gene3D" id="3.40.50.300">
    <property type="entry name" value="P-loop containing nucleotide triphosphate hydrolases"/>
    <property type="match status" value="2"/>
</dbReference>
<dbReference type="SUPFAM" id="SSF140990">
    <property type="entry name" value="FtsH protease domain-like"/>
    <property type="match status" value="1"/>
</dbReference>
<dbReference type="EMBL" id="JAAIJR010000149">
    <property type="protein sequence ID" value="NEX23026.1"/>
    <property type="molecule type" value="Genomic_DNA"/>
</dbReference>
<dbReference type="InterPro" id="IPR003959">
    <property type="entry name" value="ATPase_AAA_core"/>
</dbReference>
<reference evidence="3" key="1">
    <citation type="journal article" date="2020" name="Microbiol. Resour. Announc.">
        <title>Draft Genome Sequences of Thiorhodococcus mannitoliphagus and Thiorhodococcus minor, Purple Sulfur Photosynthetic Bacteria in the Gammaproteobacterial Family Chromatiaceae.</title>
        <authorList>
            <person name="Aviles F.A."/>
            <person name="Meyer T.E."/>
            <person name="Kyndt J.A."/>
        </authorList>
    </citation>
    <scope>NUCLEOTIDE SEQUENCE [LARGE SCALE GENOMIC DNA]</scope>
    <source>
        <strain evidence="3">DSM 18266</strain>
    </source>
</reference>
<dbReference type="InterPro" id="IPR003593">
    <property type="entry name" value="AAA+_ATPase"/>
</dbReference>
<dbReference type="Pfam" id="PF00004">
    <property type="entry name" value="AAA"/>
    <property type="match status" value="1"/>
</dbReference>
<evidence type="ECO:0000313" key="3">
    <source>
        <dbReference type="Proteomes" id="UP000471640"/>
    </source>
</evidence>
<feature type="domain" description="AAA+ ATPase" evidence="1">
    <location>
        <begin position="536"/>
        <end position="664"/>
    </location>
</feature>
<evidence type="ECO:0000313" key="2">
    <source>
        <dbReference type="EMBL" id="NEX23026.1"/>
    </source>
</evidence>
<accession>A0A6P1E1S8</accession>
<dbReference type="PANTHER" id="PTHR23076">
    <property type="entry name" value="METALLOPROTEASE M41 FTSH"/>
    <property type="match status" value="1"/>
</dbReference>
<dbReference type="GO" id="GO:0016887">
    <property type="term" value="F:ATP hydrolysis activity"/>
    <property type="evidence" value="ECO:0007669"/>
    <property type="project" value="InterPro"/>
</dbReference>
<proteinExistence type="predicted"/>
<dbReference type="Gene3D" id="1.20.58.760">
    <property type="entry name" value="Peptidase M41"/>
    <property type="match status" value="1"/>
</dbReference>
<dbReference type="InterPro" id="IPR000642">
    <property type="entry name" value="Peptidase_M41"/>
</dbReference>
<dbReference type="GO" id="GO:0004176">
    <property type="term" value="F:ATP-dependent peptidase activity"/>
    <property type="evidence" value="ECO:0007669"/>
    <property type="project" value="InterPro"/>
</dbReference>
<dbReference type="AlphaFoldDB" id="A0A6P1E1S8"/>
<evidence type="ECO:0000259" key="1">
    <source>
        <dbReference type="SMART" id="SM00382"/>
    </source>
</evidence>
<dbReference type="SMART" id="SM00382">
    <property type="entry name" value="AAA"/>
    <property type="match status" value="2"/>
</dbReference>
<keyword evidence="3" id="KW-1185">Reference proteome</keyword>
<dbReference type="GO" id="GO:0004222">
    <property type="term" value="F:metalloendopeptidase activity"/>
    <property type="evidence" value="ECO:0007669"/>
    <property type="project" value="InterPro"/>
</dbReference>
<dbReference type="Pfam" id="PF07724">
    <property type="entry name" value="AAA_2"/>
    <property type="match status" value="1"/>
</dbReference>
<gene>
    <name evidence="2" type="ORF">G3480_22455</name>
</gene>
<protein>
    <submittedName>
        <fullName evidence="2">AAA family ATPase</fullName>
    </submittedName>
</protein>
<dbReference type="SUPFAM" id="SSF52540">
    <property type="entry name" value="P-loop containing nucleoside triphosphate hydrolases"/>
    <property type="match status" value="2"/>
</dbReference>
<dbReference type="RefSeq" id="WP_164656269.1">
    <property type="nucleotide sequence ID" value="NZ_JAAIJR010000149.1"/>
</dbReference>
<sequence>MNDLLLLAKAFALREKAKVVAMPHLLQALPYVEVQGGNAALMRPLNAKTSAPDPAIDAESMVIRAGDAFKLPLDRQVRNWVRKFKTVGLEVRLKHLTGSGLPSTLATAARIRSRLETDLQGQPAVVEAISVYLAGHGHDDKGLRGVYVFAGPPGSGKSHAAHLLADALGGYRIWEYDCAGIDSAIERFAFDGSRSAFQGARPGELTSFVRLNPRTVIVLDHFDRMHSNVQSFLAPLLESGWLTDQHGFFEDDDKNRKQIAPPEVDFRHCHLVLCVETGAELYDGPALLDRLEREGGENRVASALLTSLRRAHNPLSQPPGPCFSSPVLSRLAAQGVLCLFRRLDWAALTSIARNNLRLAVQHFESTHDVCVDIDGSEDLTRLLVLEHGGQVDARRVGLQSLSRRLFEPVIQHALKTRCWWSRIAITVTDEASIALADILRALSADPVKTLLRTMKRVELDIDVSIQGETLALSVVNPRLVKIVSADDFQGDAALLVEAPDVRFNDVAGMDKVKAEMRRHARQLRDWASLREQGLRPAGGLLVYGPPGTGKTMLAKALAHEAGLPFLAVTGAQMLDLGFQQRVFDRLKRYAPAILFIDELDALGHRRQAFNPAVNALLAAIDGISSQIGEPIFVVGATNFPPERIDPALLRPGRIELKFEIGPLDRQARRKLLSPLKDRLSADEIEPLVDFSAGLSGAQLAAAMREMQLAEALDGRGARDALEWVAFGERVDYAQGVREGIAFHEAGHAVAHIVNGVGRVDYVSLTAREAEAGHVWTSRDTISAVGIQATRSTLAALMAGRVAQRLRFAEAGIDNGDASDLKQATRLAYEAVAHWGLDPEVGAVHLTPTDSGIRMPGLEKQVEARVRIWLSQAEDDAKALLNAHWPAVEAVAAALLDQGALAHDALYALVTEASPEACNERRKS</sequence>
<name>A0A6P1E1S8_9GAMM</name>
<dbReference type="Proteomes" id="UP000471640">
    <property type="component" value="Unassembled WGS sequence"/>
</dbReference>
<dbReference type="InterPro" id="IPR027417">
    <property type="entry name" value="P-loop_NTPase"/>
</dbReference>
<comment type="caution">
    <text evidence="2">The sequence shown here is derived from an EMBL/GenBank/DDBJ whole genome shotgun (WGS) entry which is preliminary data.</text>
</comment>
<dbReference type="Gene3D" id="1.10.8.60">
    <property type="match status" value="1"/>
</dbReference>
<dbReference type="GO" id="GO:0045037">
    <property type="term" value="P:protein import into chloroplast stroma"/>
    <property type="evidence" value="ECO:0007669"/>
    <property type="project" value="TreeGrafter"/>
</dbReference>
<dbReference type="PANTHER" id="PTHR23076:SF37">
    <property type="entry name" value="ATP-DEPENDENT ZINC METALLOPROTEASE FTSH 4, MITOCHONDRIAL"/>
    <property type="match status" value="1"/>
</dbReference>
<feature type="domain" description="AAA+ ATPase" evidence="1">
    <location>
        <begin position="143"/>
        <end position="344"/>
    </location>
</feature>
<dbReference type="Pfam" id="PF01434">
    <property type="entry name" value="Peptidase_M41"/>
    <property type="match status" value="1"/>
</dbReference>
<organism evidence="2 3">
    <name type="scientific">Thiorhodococcus mannitoliphagus</name>
    <dbReference type="NCBI Taxonomy" id="329406"/>
    <lineage>
        <taxon>Bacteria</taxon>
        <taxon>Pseudomonadati</taxon>
        <taxon>Pseudomonadota</taxon>
        <taxon>Gammaproteobacteria</taxon>
        <taxon>Chromatiales</taxon>
        <taxon>Chromatiaceae</taxon>
        <taxon>Thiorhodococcus</taxon>
    </lineage>
</organism>
<dbReference type="GO" id="GO:0005524">
    <property type="term" value="F:ATP binding"/>
    <property type="evidence" value="ECO:0007669"/>
    <property type="project" value="InterPro"/>
</dbReference>
<dbReference type="InterPro" id="IPR037219">
    <property type="entry name" value="Peptidase_M41-like"/>
</dbReference>
<reference evidence="2 3" key="2">
    <citation type="submission" date="2020-02" db="EMBL/GenBank/DDBJ databases">
        <title>Genome sequences of Thiorhodococcus mannitoliphagus and Thiorhodococcus minor, purple sulfur photosynthetic bacteria in the gammaproteobacterial family, Chromatiaceae.</title>
        <authorList>
            <person name="Aviles F.A."/>
            <person name="Meyer T.E."/>
            <person name="Kyndt J.A."/>
        </authorList>
    </citation>
    <scope>NUCLEOTIDE SEQUENCE [LARGE SCALE GENOMIC DNA]</scope>
    <source>
        <strain evidence="2 3">DSM 18266</strain>
    </source>
</reference>